<dbReference type="AlphaFoldDB" id="A0A0F5JAW6"/>
<dbReference type="InterPro" id="IPR035391">
    <property type="entry name" value="Arylsulfotran_N"/>
</dbReference>
<dbReference type="Proteomes" id="UP000033035">
    <property type="component" value="Unassembled WGS sequence"/>
</dbReference>
<organism evidence="2 3">
    <name type="scientific">Parabacteroides gordonii MS-1 = DSM 23371</name>
    <dbReference type="NCBI Taxonomy" id="1203610"/>
    <lineage>
        <taxon>Bacteria</taxon>
        <taxon>Pseudomonadati</taxon>
        <taxon>Bacteroidota</taxon>
        <taxon>Bacteroidia</taxon>
        <taxon>Bacteroidales</taxon>
        <taxon>Tannerellaceae</taxon>
        <taxon>Parabacteroides</taxon>
    </lineage>
</organism>
<dbReference type="RefSeq" id="WP_028729942.1">
    <property type="nucleotide sequence ID" value="NZ_KE386764.1"/>
</dbReference>
<dbReference type="GO" id="GO:0004062">
    <property type="term" value="F:aryl sulfotransferase activity"/>
    <property type="evidence" value="ECO:0007669"/>
    <property type="project" value="InterPro"/>
</dbReference>
<dbReference type="PANTHER" id="PTHR35340:SF10">
    <property type="entry name" value="CYTOPLASMIC PROTEIN"/>
    <property type="match status" value="1"/>
</dbReference>
<dbReference type="PANTHER" id="PTHR35340">
    <property type="entry name" value="PQQ ENZYME REPEAT PROTEIN-RELATED"/>
    <property type="match status" value="1"/>
</dbReference>
<evidence type="ECO:0000313" key="2">
    <source>
        <dbReference type="EMBL" id="KKB55011.1"/>
    </source>
</evidence>
<dbReference type="Gene3D" id="2.60.40.3100">
    <property type="entry name" value="Arylsulphate sulphotransferase monomer, N-terminal domain"/>
    <property type="match status" value="1"/>
</dbReference>
<dbReference type="Pfam" id="PF17425">
    <property type="entry name" value="Arylsulfotran_N"/>
    <property type="match status" value="1"/>
</dbReference>
<dbReference type="Pfam" id="PF05935">
    <property type="entry name" value="Arylsulfotrans"/>
    <property type="match status" value="1"/>
</dbReference>
<name>A0A0F5JAW6_9BACT</name>
<dbReference type="PROSITE" id="PS51257">
    <property type="entry name" value="PROKAR_LIPOPROTEIN"/>
    <property type="match status" value="1"/>
</dbReference>
<dbReference type="SUPFAM" id="SSF63829">
    <property type="entry name" value="Calcium-dependent phosphotriesterase"/>
    <property type="match status" value="1"/>
</dbReference>
<dbReference type="HOGENOM" id="CLU_026701_1_0_10"/>
<proteinExistence type="predicted"/>
<evidence type="ECO:0000259" key="1">
    <source>
        <dbReference type="Pfam" id="PF17425"/>
    </source>
</evidence>
<accession>A0A0F5JAW6</accession>
<gene>
    <name evidence="2" type="ORF">HMPREF1536_02464</name>
</gene>
<dbReference type="EMBL" id="AQHW01000015">
    <property type="protein sequence ID" value="KKB55011.1"/>
    <property type="molecule type" value="Genomic_DNA"/>
</dbReference>
<keyword evidence="3" id="KW-1185">Reference proteome</keyword>
<dbReference type="STRING" id="1203610.HMPREF1536_02464"/>
<dbReference type="InterPro" id="IPR010262">
    <property type="entry name" value="Arylsulfotransferase_bact"/>
</dbReference>
<protein>
    <recommendedName>
        <fullName evidence="1">Arylsulfotransferase N-terminal domain-containing protein</fullName>
    </recommendedName>
</protein>
<reference evidence="2 3" key="1">
    <citation type="submission" date="2013-04" db="EMBL/GenBank/DDBJ databases">
        <title>The Genome Sequence of Parabacteroides gordonii DSM 23371.</title>
        <authorList>
            <consortium name="The Broad Institute Genomics Platform"/>
            <person name="Earl A."/>
            <person name="Ward D."/>
            <person name="Feldgarden M."/>
            <person name="Gevers D."/>
            <person name="Martens E."/>
            <person name="Sakamoto M."/>
            <person name="Benno Y."/>
            <person name="Suzuki N."/>
            <person name="Matsunaga N."/>
            <person name="Koshihara K."/>
            <person name="Seki M."/>
            <person name="Komiya H."/>
            <person name="Walker B."/>
            <person name="Young S."/>
            <person name="Zeng Q."/>
            <person name="Gargeya S."/>
            <person name="Fitzgerald M."/>
            <person name="Haas B."/>
            <person name="Abouelleil A."/>
            <person name="Allen A.W."/>
            <person name="Alvarado L."/>
            <person name="Arachchi H.M."/>
            <person name="Berlin A.M."/>
            <person name="Chapman S.B."/>
            <person name="Gainer-Dewar J."/>
            <person name="Goldberg J."/>
            <person name="Griggs A."/>
            <person name="Gujja S."/>
            <person name="Hansen M."/>
            <person name="Howarth C."/>
            <person name="Imamovic A."/>
            <person name="Ireland A."/>
            <person name="Larimer J."/>
            <person name="McCowan C."/>
            <person name="Murphy C."/>
            <person name="Pearson M."/>
            <person name="Poon T.W."/>
            <person name="Priest M."/>
            <person name="Roberts A."/>
            <person name="Saif S."/>
            <person name="Shea T."/>
            <person name="Sisk P."/>
            <person name="Sykes S."/>
            <person name="Wortman J."/>
            <person name="Nusbaum C."/>
            <person name="Birren B."/>
        </authorList>
    </citation>
    <scope>NUCLEOTIDE SEQUENCE [LARGE SCALE GENOMIC DNA]</scope>
    <source>
        <strain evidence="2 3">MS-1</strain>
    </source>
</reference>
<evidence type="ECO:0000313" key="3">
    <source>
        <dbReference type="Proteomes" id="UP000033035"/>
    </source>
</evidence>
<feature type="domain" description="Arylsulfotransferase N-terminal" evidence="1">
    <location>
        <begin position="110"/>
        <end position="196"/>
    </location>
</feature>
<comment type="caution">
    <text evidence="2">The sequence shown here is derived from an EMBL/GenBank/DDBJ whole genome shotgun (WGS) entry which is preliminary data.</text>
</comment>
<dbReference type="InterPro" id="IPR053143">
    <property type="entry name" value="Arylsulfate_ST"/>
</dbReference>
<dbReference type="PATRIC" id="fig|1203610.3.peg.2528"/>
<dbReference type="InterPro" id="IPR038477">
    <property type="entry name" value="ASST_N_sf"/>
</dbReference>
<sequence length="600" mass="66741">MKTSGIYIFSLFSFIMGVTACSDNDEVDCRGAIQTIQTQLQESDLLKSSAVEGDNYVLSFETKTVELPANTVQSLTTNPDEWKSILTFIDGSSYTIPSVGTSIDKLVTNVIVNPSGYNPLSAYAVMNLPALGRMKMIVHSKDGHRTPDIEYFFKSIEKGQTVTILGLYPDYKNKVTLVYTDKDGKERARSTIHIQTEKLKNPNLPKKTNVVTADISRMEPGMNLISSPGESEADTAIPYMIDADGEIRWTLDWVNHPELNHIDIGCGLSRMKSGNYLHGDGYRDKLVEVNTLGEIVKSWDLRAMGYSFHHDVAENADGKLLATVSNISAKLANGKDIRYNDYMIELDPVKSQITQVWDLAAMIDSSRYQLTDPSLPGAAFGQTQSNWAHNNALIGIGNDYLATIRFQGVCKFNHAGGVKWIISPHQGWRDKYQNLLLKPLHADGSPITDPDVIAGVKSGDDFDWPWGAHTAVPLPNGNVMVFDNGYGRNFVLARFDDQSLYSRAVEYEVNEEQRTVRQVWQFGKEGGHKYYAPARSGVQYLPQTGNRLFCPGMENNLSDGSTGGRVVEIDPATGQVIFELEISYAVYQRARRITLYPDNL</sequence>